<organism evidence="1 2">
    <name type="scientific">Maribacter luteus</name>
    <dbReference type="NCBI Taxonomy" id="2594478"/>
    <lineage>
        <taxon>Bacteria</taxon>
        <taxon>Pseudomonadati</taxon>
        <taxon>Bacteroidota</taxon>
        <taxon>Flavobacteriia</taxon>
        <taxon>Flavobacteriales</taxon>
        <taxon>Flavobacteriaceae</taxon>
        <taxon>Maribacter</taxon>
    </lineage>
</organism>
<accession>A0A6I2MMS7</accession>
<sequence length="304" mass="35944">MYRFLRKLFFFLLYPVIAIILIETFCNLLNIPKASYSNLEAKGLTLIPKVDNSSIILVGDSRIEWGIKPEMILNPEGEVYNLAFPNSNGFDILKYLLDNRIYPKAIIMGFTPNNHRYTNHNFDTMEFSAKNRMIENVKYYLKQNSYVYDWGSILSYFYGTHPFTIDHSYDKWGGVTVTEHGDFEHRFKMTKEHHKEWEETFDSLKYQHYIIELNDLLNKFRGKSELFGLYMPASEPIMKLEGTYYNKKEIRPLFEHYLDYSKSIQANDSTYYLDGSHLSKEFAIRFSKKIDSVLKLSKTTNKPY</sequence>
<name>A0A6I2MMS7_9FLAO</name>
<dbReference type="Proteomes" id="UP000443153">
    <property type="component" value="Unassembled WGS sequence"/>
</dbReference>
<evidence type="ECO:0000313" key="2">
    <source>
        <dbReference type="Proteomes" id="UP000443153"/>
    </source>
</evidence>
<keyword evidence="2" id="KW-1185">Reference proteome</keyword>
<gene>
    <name evidence="1" type="ORF">GJ691_06250</name>
</gene>
<dbReference type="EMBL" id="WKJH01000003">
    <property type="protein sequence ID" value="MRX63765.1"/>
    <property type="molecule type" value="Genomic_DNA"/>
</dbReference>
<evidence type="ECO:0000313" key="1">
    <source>
        <dbReference type="EMBL" id="MRX63765.1"/>
    </source>
</evidence>
<dbReference type="AlphaFoldDB" id="A0A6I2MMS7"/>
<protein>
    <submittedName>
        <fullName evidence="1">Uncharacterized protein</fullName>
    </submittedName>
</protein>
<reference evidence="1 2" key="1">
    <citation type="submission" date="2019-11" db="EMBL/GenBank/DDBJ databases">
        <title>Maribacter lutea sp. nov., a marine bacterium isolated from intertidal sand.</title>
        <authorList>
            <person name="Liu A."/>
        </authorList>
    </citation>
    <scope>NUCLEOTIDE SEQUENCE [LARGE SCALE GENOMIC DNA]</scope>
    <source>
        <strain evidence="1 2">RZ05</strain>
    </source>
</reference>
<proteinExistence type="predicted"/>
<dbReference type="RefSeq" id="WP_154364929.1">
    <property type="nucleotide sequence ID" value="NZ_WKJH01000003.1"/>
</dbReference>
<dbReference type="OrthoDB" id="1142316at2"/>
<comment type="caution">
    <text evidence="1">The sequence shown here is derived from an EMBL/GenBank/DDBJ whole genome shotgun (WGS) entry which is preliminary data.</text>
</comment>